<dbReference type="Pfam" id="PF13302">
    <property type="entry name" value="Acetyltransf_3"/>
    <property type="match status" value="1"/>
</dbReference>
<comment type="caution">
    <text evidence="2">The sequence shown here is derived from an EMBL/GenBank/DDBJ whole genome shotgun (WGS) entry which is preliminary data.</text>
</comment>
<dbReference type="PROSITE" id="PS51186">
    <property type="entry name" value="GNAT"/>
    <property type="match status" value="1"/>
</dbReference>
<name>A0A9D2BY05_9FIRM</name>
<organism evidence="2 3">
    <name type="scientific">Candidatus Flavonifractor merdigallinarum</name>
    <dbReference type="NCBI Taxonomy" id="2838589"/>
    <lineage>
        <taxon>Bacteria</taxon>
        <taxon>Bacillati</taxon>
        <taxon>Bacillota</taxon>
        <taxon>Clostridia</taxon>
        <taxon>Eubacteriales</taxon>
        <taxon>Oscillospiraceae</taxon>
        <taxon>Flavonifractor</taxon>
    </lineage>
</organism>
<dbReference type="CDD" id="cd04301">
    <property type="entry name" value="NAT_SF"/>
    <property type="match status" value="1"/>
</dbReference>
<dbReference type="EC" id="2.3.1.-" evidence="2"/>
<dbReference type="PANTHER" id="PTHR39173">
    <property type="entry name" value="ACETYLTRANSFERASE"/>
    <property type="match status" value="1"/>
</dbReference>
<keyword evidence="2" id="KW-0808">Transferase</keyword>
<reference evidence="2" key="1">
    <citation type="journal article" date="2021" name="PeerJ">
        <title>Extensive microbial diversity within the chicken gut microbiome revealed by metagenomics and culture.</title>
        <authorList>
            <person name="Gilroy R."/>
            <person name="Ravi A."/>
            <person name="Getino M."/>
            <person name="Pursley I."/>
            <person name="Horton D.L."/>
            <person name="Alikhan N.F."/>
            <person name="Baker D."/>
            <person name="Gharbi K."/>
            <person name="Hall N."/>
            <person name="Watson M."/>
            <person name="Adriaenssens E.M."/>
            <person name="Foster-Nyarko E."/>
            <person name="Jarju S."/>
            <person name="Secka A."/>
            <person name="Antonio M."/>
            <person name="Oren A."/>
            <person name="Chaudhuri R.R."/>
            <person name="La Ragione R."/>
            <person name="Hildebrand F."/>
            <person name="Pallen M.J."/>
        </authorList>
    </citation>
    <scope>NUCLEOTIDE SEQUENCE</scope>
    <source>
        <strain evidence="2">ChiBcec16_6824</strain>
    </source>
</reference>
<dbReference type="EMBL" id="DXDX01000051">
    <property type="protein sequence ID" value="HIY20762.1"/>
    <property type="molecule type" value="Genomic_DNA"/>
</dbReference>
<accession>A0A9D2BY05</accession>
<evidence type="ECO:0000313" key="2">
    <source>
        <dbReference type="EMBL" id="HIY20762.1"/>
    </source>
</evidence>
<feature type="domain" description="N-acetyltransferase" evidence="1">
    <location>
        <begin position="33"/>
        <end position="174"/>
    </location>
</feature>
<dbReference type="GO" id="GO:0016747">
    <property type="term" value="F:acyltransferase activity, transferring groups other than amino-acyl groups"/>
    <property type="evidence" value="ECO:0007669"/>
    <property type="project" value="InterPro"/>
</dbReference>
<dbReference type="InterPro" id="IPR000182">
    <property type="entry name" value="GNAT_dom"/>
</dbReference>
<keyword evidence="2" id="KW-0012">Acyltransferase</keyword>
<dbReference type="Proteomes" id="UP000823868">
    <property type="component" value="Unassembled WGS sequence"/>
</dbReference>
<sequence>MEPVSLQWPTAAFASQIAAYRQTFLQRGDTLAGCGSLARMEEPAEWLEQVRLLSNPETVPPNWVPCTQFLLVRECDKQIVGMIQIRHTFNPYVERYAGHIGYSVHPDFRRKGYATEMLRRVLPYCRSLGLERVLITCAEDNPASRKTILANGGQYESTVFEPKNQVNLERYWIDLYQKDKLP</sequence>
<dbReference type="Gene3D" id="3.40.630.30">
    <property type="match status" value="1"/>
</dbReference>
<dbReference type="AlphaFoldDB" id="A0A9D2BY05"/>
<dbReference type="SUPFAM" id="SSF55729">
    <property type="entry name" value="Acyl-CoA N-acyltransferases (Nat)"/>
    <property type="match status" value="1"/>
</dbReference>
<dbReference type="InterPro" id="IPR016181">
    <property type="entry name" value="Acyl_CoA_acyltransferase"/>
</dbReference>
<reference evidence="2" key="2">
    <citation type="submission" date="2021-04" db="EMBL/GenBank/DDBJ databases">
        <authorList>
            <person name="Gilroy R."/>
        </authorList>
    </citation>
    <scope>NUCLEOTIDE SEQUENCE</scope>
    <source>
        <strain evidence="2">ChiBcec16_6824</strain>
    </source>
</reference>
<proteinExistence type="predicted"/>
<protein>
    <submittedName>
        <fullName evidence="2">GNAT family N-acetyltransferase</fullName>
        <ecNumber evidence="2">2.3.1.-</ecNumber>
    </submittedName>
</protein>
<gene>
    <name evidence="2" type="ORF">H9841_02535</name>
</gene>
<evidence type="ECO:0000259" key="1">
    <source>
        <dbReference type="PROSITE" id="PS51186"/>
    </source>
</evidence>
<evidence type="ECO:0000313" key="3">
    <source>
        <dbReference type="Proteomes" id="UP000823868"/>
    </source>
</evidence>
<dbReference type="PANTHER" id="PTHR39173:SF1">
    <property type="entry name" value="ACETYLTRANSFERASE"/>
    <property type="match status" value="1"/>
</dbReference>